<accession>G0RZV5</accession>
<keyword evidence="3" id="KW-1185">Reference proteome</keyword>
<evidence type="ECO:0000313" key="3">
    <source>
        <dbReference type="Proteomes" id="UP000008066"/>
    </source>
</evidence>
<protein>
    <submittedName>
        <fullName evidence="2">Uncharacterized protein</fullName>
    </submittedName>
</protein>
<dbReference type="EMBL" id="GL988032">
    <property type="protein sequence ID" value="EGS23733.1"/>
    <property type="molecule type" value="Genomic_DNA"/>
</dbReference>
<feature type="region of interest" description="Disordered" evidence="1">
    <location>
        <begin position="165"/>
        <end position="274"/>
    </location>
</feature>
<name>G0RZV5_CHATD</name>
<dbReference type="STRING" id="759272.G0RZV5"/>
<dbReference type="OrthoDB" id="2608216at2759"/>
<dbReference type="GeneID" id="18254473"/>
<dbReference type="Proteomes" id="UP000008066">
    <property type="component" value="Unassembled WGS sequence"/>
</dbReference>
<dbReference type="HOGENOM" id="CLU_936904_0_0_1"/>
<dbReference type="RefSeq" id="XP_006690975.1">
    <property type="nucleotide sequence ID" value="XM_006690912.1"/>
</dbReference>
<feature type="compositionally biased region" description="Polar residues" evidence="1">
    <location>
        <begin position="1"/>
        <end position="52"/>
    </location>
</feature>
<sequence length="297" mass="31920">MTETNEPVASNVMTGEPNFGSTMAPTMTLPEQPQLSLAPQQDTNPPLQQTQPAPERPSKKASGQSRQKKSGNASSSAAPGPQDDGMPSAFSKKRRGRPPGRPNTTVKESEYESDPLVQKWNAAKAERAVSVVTIGIREALTEQSLVHEIQRTIFKLPSRELIEKRKAKDQLPAPPQPDDNATNEAASRSAPREELVTQPQALHNQGLPNQPGHLMVQNGHLPAEGTSTSSTFSEADGSQLAGSANQTNHLTHSHFLHTNPDQDPTGAHEAGAVDGDTEFVDAQLAEQLLPEIGRHES</sequence>
<dbReference type="KEGG" id="cthr:CTHT_0004350"/>
<feature type="compositionally biased region" description="Polar residues" evidence="1">
    <location>
        <begin position="197"/>
        <end position="208"/>
    </location>
</feature>
<reference evidence="2 3" key="1">
    <citation type="journal article" date="2011" name="Cell">
        <title>Insight into structure and assembly of the nuclear pore complex by utilizing the genome of a eukaryotic thermophile.</title>
        <authorList>
            <person name="Amlacher S."/>
            <person name="Sarges P."/>
            <person name="Flemming D."/>
            <person name="van Noort V."/>
            <person name="Kunze R."/>
            <person name="Devos D.P."/>
            <person name="Arumugam M."/>
            <person name="Bork P."/>
            <person name="Hurt E."/>
        </authorList>
    </citation>
    <scope>NUCLEOTIDE SEQUENCE [LARGE SCALE GENOMIC DNA]</scope>
    <source>
        <strain evidence="3">DSM 1495 / CBS 144.50 / IMI 039719</strain>
    </source>
</reference>
<proteinExistence type="predicted"/>
<evidence type="ECO:0000313" key="2">
    <source>
        <dbReference type="EMBL" id="EGS23733.1"/>
    </source>
</evidence>
<organism evidence="3">
    <name type="scientific">Chaetomium thermophilum (strain DSM 1495 / CBS 144.50 / IMI 039719)</name>
    <name type="common">Thermochaetoides thermophila</name>
    <dbReference type="NCBI Taxonomy" id="759272"/>
    <lineage>
        <taxon>Eukaryota</taxon>
        <taxon>Fungi</taxon>
        <taxon>Dikarya</taxon>
        <taxon>Ascomycota</taxon>
        <taxon>Pezizomycotina</taxon>
        <taxon>Sordariomycetes</taxon>
        <taxon>Sordariomycetidae</taxon>
        <taxon>Sordariales</taxon>
        <taxon>Chaetomiaceae</taxon>
        <taxon>Thermochaetoides</taxon>
    </lineage>
</organism>
<dbReference type="eggNOG" id="ENOG502T0C0">
    <property type="taxonomic scope" value="Eukaryota"/>
</dbReference>
<gene>
    <name evidence="2" type="ORF">CTHT_0004350</name>
</gene>
<feature type="compositionally biased region" description="Polar residues" evidence="1">
    <location>
        <begin position="240"/>
        <end position="250"/>
    </location>
</feature>
<dbReference type="AlphaFoldDB" id="G0RZV5"/>
<feature type="region of interest" description="Disordered" evidence="1">
    <location>
        <begin position="1"/>
        <end position="115"/>
    </location>
</feature>
<evidence type="ECO:0000256" key="1">
    <source>
        <dbReference type="SAM" id="MobiDB-lite"/>
    </source>
</evidence>